<dbReference type="RefSeq" id="WP_258823759.1">
    <property type="nucleotide sequence ID" value="NZ_JANUHB010000004.1"/>
</dbReference>
<keyword evidence="2" id="KW-1185">Reference proteome</keyword>
<dbReference type="Gene3D" id="2.150.10.10">
    <property type="entry name" value="Serralysin-like metalloprotease, C-terminal"/>
    <property type="match status" value="1"/>
</dbReference>
<dbReference type="SUPFAM" id="SSF51120">
    <property type="entry name" value="beta-Roll"/>
    <property type="match status" value="1"/>
</dbReference>
<sequence length="878" mass="87144">MGIYTDAIQKLYVAYFNRPADYAGLANWESVLTANKGDISVVSKAFAGSDEYKKAYAGMDAYHVVAQVYLNLFNNPNPDLPGLTFWASKLQAGVLSIDTIVKNIADGAQGTDLAAYNAKVSAATAFTAQLDTAQEILGYSGDVANGLAKTWMSTIKDDATLKAAIADAALAATVNSVTNPPVPGQTFNLTQGLDTVNGTAGDDVINAFAFNNITGAAATTLNSVDTTNGGNGNDTLNIEVTAANNNNLTGITTTSVETISFNESQAVLGATLNASAFAGAKTINQIGASVDVSKLAAGTTASFQSQALTAAANRTVAAAASASSASVNLGTAVTGDAANNAVLNVNGASLSSVTVSGVLTKADSTLTNNKLTLNLTSGTDAAGNSVASVAVNTAVTTTLALTEQGTGHVATVDASGSTGGVTYAGSQYNSTIKGGAGKDTLTLATKFSATVTSASIDGGAGNDKIYIAVDSSAASGTFTANGGDGNDVINAAQINLAAGNKIDGGAGTDTLKLSMPASYAFAAGDYVLLSSVVSNVETLEMATSVTGLSGAKVAQFTNLTFDADASGVTSASQAILAHGNLTAAGVGYLSAAATGDVANYAGDLKVTADTTGKTISVLADTATVNVDTTGKYAGVADTIKGDLQTGLTVNVVNSTDGGSPVGADYLAAATIAVDGANAVDGLSALKSITLKGDGTVTLSSTGAAKLATIDASALGGTLKATGVAGNITGGLNFTGNSAVAESITLGSGHDVLTIASTYSKMDTITGFDANLETTDATSTNDVLTFGGVTMGDTVLGHATLAKVALTAAESTLDLAFIKAAAASHAAADAVVFFQFGGNTYLFKDANSNGILDNSDLAVKLVGTYDLTKDFSAHATPAV</sequence>
<dbReference type="EMBL" id="JANUHB010000004">
    <property type="protein sequence ID" value="MCS0809946.1"/>
    <property type="molecule type" value="Genomic_DNA"/>
</dbReference>
<proteinExistence type="predicted"/>
<evidence type="ECO:0000313" key="2">
    <source>
        <dbReference type="Proteomes" id="UP001206126"/>
    </source>
</evidence>
<gene>
    <name evidence="1" type="ORF">NX774_18650</name>
</gene>
<dbReference type="InterPro" id="IPR001343">
    <property type="entry name" value="Hemolysn_Ca-bd"/>
</dbReference>
<accession>A0ABT2DHL6</accession>
<protein>
    <submittedName>
        <fullName evidence="1">DUF4214 domain-containing protein</fullName>
    </submittedName>
</protein>
<dbReference type="InterPro" id="IPR011049">
    <property type="entry name" value="Serralysin-like_metalloprot_C"/>
</dbReference>
<reference evidence="1 2" key="1">
    <citation type="submission" date="2022-08" db="EMBL/GenBank/DDBJ databases">
        <title>Reclassification of Massilia species as members of the genera Telluria, Duganella, Pseudoduganella, Mokoshia gen. nov. and Zemynaea gen. nov. using orthogonal and non-orthogonal genome-based approaches.</title>
        <authorList>
            <person name="Bowman J.P."/>
        </authorList>
    </citation>
    <scope>NUCLEOTIDE SEQUENCE [LARGE SCALE GENOMIC DNA]</scope>
    <source>
        <strain evidence="1 2">JCM 31605</strain>
    </source>
</reference>
<comment type="caution">
    <text evidence="1">The sequence shown here is derived from an EMBL/GenBank/DDBJ whole genome shotgun (WGS) entry which is preliminary data.</text>
</comment>
<name>A0ABT2DHL6_9BURK</name>
<organism evidence="1 2">
    <name type="scientific">Massilia agilis</name>
    <dbReference type="NCBI Taxonomy" id="1811226"/>
    <lineage>
        <taxon>Bacteria</taxon>
        <taxon>Pseudomonadati</taxon>
        <taxon>Pseudomonadota</taxon>
        <taxon>Betaproteobacteria</taxon>
        <taxon>Burkholderiales</taxon>
        <taxon>Oxalobacteraceae</taxon>
        <taxon>Telluria group</taxon>
        <taxon>Massilia</taxon>
    </lineage>
</organism>
<dbReference type="PRINTS" id="PR00313">
    <property type="entry name" value="CABNDNGRPT"/>
</dbReference>
<dbReference type="Pfam" id="PF00353">
    <property type="entry name" value="HemolysinCabind"/>
    <property type="match status" value="4"/>
</dbReference>
<evidence type="ECO:0000313" key="1">
    <source>
        <dbReference type="EMBL" id="MCS0809946.1"/>
    </source>
</evidence>
<dbReference type="Proteomes" id="UP001206126">
    <property type="component" value="Unassembled WGS sequence"/>
</dbReference>